<dbReference type="EMBL" id="HG992977">
    <property type="protein sequence ID" value="CAE6996187.1"/>
    <property type="molecule type" value="Genomic_DNA"/>
</dbReference>
<gene>
    <name evidence="1" type="ORF">PTTW11_00289</name>
</gene>
<evidence type="ECO:0000313" key="1">
    <source>
        <dbReference type="EMBL" id="CAE6996187.1"/>
    </source>
</evidence>
<sequence length="321" mass="36857">MSLFEQSPQSLSQIQQPNAQEGDLDHVLSILAIHNHPFILIGLTAQRWMGAAGNLTNTCDILIRDNSLEQIATSLISSSHWTLHDPGADEFSWYPRAECDADIFLVRSTVSNENEFQILCLWTESTYHLNVDESEKVEVPDVYPWQIMLIDLAWHPALYRSDGWWFGPDLHSDIHSTQPHLPQRAAAPRRIFHSLPRGKSAGNAQKIFVPSLGPYLDALVYHKKCYQESKPGLAAESGLQIQNLTRYLYLELEGQRNALLMVMEEDEFMEAYLKRYKRKPFFVYRTKGQDGQAVFEATRVQKWDPSSYPDWCREKTKNSGN</sequence>
<dbReference type="Proteomes" id="UP000472372">
    <property type="component" value="Chromosome 1"/>
</dbReference>
<evidence type="ECO:0000313" key="2">
    <source>
        <dbReference type="Proteomes" id="UP000472372"/>
    </source>
</evidence>
<protein>
    <submittedName>
        <fullName evidence="1">Uncharacterized protein</fullName>
    </submittedName>
</protein>
<reference evidence="1" key="1">
    <citation type="submission" date="2021-02" db="EMBL/GenBank/DDBJ databases">
        <authorList>
            <person name="Syme A R."/>
            <person name="Syme A R."/>
            <person name="Moolhuijzen P."/>
        </authorList>
    </citation>
    <scope>NUCLEOTIDE SEQUENCE</scope>
    <source>
        <strain evidence="1">W1-1</strain>
    </source>
</reference>
<proteinExistence type="predicted"/>
<name>A0A6S6VPL1_9PLEO</name>
<dbReference type="AlphaFoldDB" id="A0A6S6VPL1"/>
<accession>A0A6S6VPL1</accession>
<organism evidence="1 2">
    <name type="scientific">Pyrenophora teres f. teres</name>
    <dbReference type="NCBI Taxonomy" id="97479"/>
    <lineage>
        <taxon>Eukaryota</taxon>
        <taxon>Fungi</taxon>
        <taxon>Dikarya</taxon>
        <taxon>Ascomycota</taxon>
        <taxon>Pezizomycotina</taxon>
        <taxon>Dothideomycetes</taxon>
        <taxon>Pleosporomycetidae</taxon>
        <taxon>Pleosporales</taxon>
        <taxon>Pleosporineae</taxon>
        <taxon>Pleosporaceae</taxon>
        <taxon>Pyrenophora</taxon>
    </lineage>
</organism>